<sequence>MSTRARPVATRLTTDPLPTAAHCFPGGKRCPGQARRALRQQLRVWCISGELADSAELLLSELVTNAVRAQASADAEVGVRFVWAGGHLRLEVWDASDELPVMKDAEEDEECGRGLVLVDALARCWGVDRDGTGKTVWAELLAGVAVGDASASCRGQVQAPARAPAAAPQGP</sequence>
<dbReference type="InterPro" id="IPR050267">
    <property type="entry name" value="Anti-sigma-factor_SerPK"/>
</dbReference>
<dbReference type="Gene3D" id="3.30.565.10">
    <property type="entry name" value="Histidine kinase-like ATPase, C-terminal domain"/>
    <property type="match status" value="1"/>
</dbReference>
<reference evidence="3 4" key="1">
    <citation type="submission" date="2019-12" db="EMBL/GenBank/DDBJ databases">
        <title>Whole genome shotgun sequence of Streptomyces tubercidicus NBRC 13090.</title>
        <authorList>
            <person name="Ichikawa N."/>
            <person name="Kimura A."/>
            <person name="Kitahashi Y."/>
            <person name="Komaki H."/>
            <person name="Tamura T."/>
        </authorList>
    </citation>
    <scope>NUCLEOTIDE SEQUENCE [LARGE SCALE GENOMIC DNA]</scope>
    <source>
        <strain evidence="3 4">NBRC 13090</strain>
    </source>
</reference>
<name>A0A640UR36_9ACTN</name>
<proteinExistence type="predicted"/>
<gene>
    <name evidence="3" type="ORF">Stube_25370</name>
</gene>
<dbReference type="Proteomes" id="UP000431826">
    <property type="component" value="Unassembled WGS sequence"/>
</dbReference>
<dbReference type="RefSeq" id="WP_246240484.1">
    <property type="nucleotide sequence ID" value="NZ_BLIR01000001.1"/>
</dbReference>
<evidence type="ECO:0000256" key="1">
    <source>
        <dbReference type="ARBA" id="ARBA00022527"/>
    </source>
</evidence>
<dbReference type="InterPro" id="IPR003594">
    <property type="entry name" value="HATPase_dom"/>
</dbReference>
<dbReference type="Pfam" id="PF13581">
    <property type="entry name" value="HATPase_c_2"/>
    <property type="match status" value="1"/>
</dbReference>
<comment type="caution">
    <text evidence="3">The sequence shown here is derived from an EMBL/GenBank/DDBJ whole genome shotgun (WGS) entry which is preliminary data.</text>
</comment>
<dbReference type="InterPro" id="IPR036890">
    <property type="entry name" value="HATPase_C_sf"/>
</dbReference>
<dbReference type="AlphaFoldDB" id="A0A640UR36"/>
<protein>
    <recommendedName>
        <fullName evidence="2">Histidine kinase/HSP90-like ATPase domain-containing protein</fullName>
    </recommendedName>
</protein>
<dbReference type="GO" id="GO:0004674">
    <property type="term" value="F:protein serine/threonine kinase activity"/>
    <property type="evidence" value="ECO:0007669"/>
    <property type="project" value="UniProtKB-KW"/>
</dbReference>
<dbReference type="EMBL" id="BLIR01000001">
    <property type="protein sequence ID" value="GFE37864.1"/>
    <property type="molecule type" value="Genomic_DNA"/>
</dbReference>
<feature type="domain" description="Histidine kinase/HSP90-like ATPase" evidence="2">
    <location>
        <begin position="33"/>
        <end position="138"/>
    </location>
</feature>
<keyword evidence="1" id="KW-0723">Serine/threonine-protein kinase</keyword>
<dbReference type="SUPFAM" id="SSF55874">
    <property type="entry name" value="ATPase domain of HSP90 chaperone/DNA topoisomerase II/histidine kinase"/>
    <property type="match status" value="1"/>
</dbReference>
<dbReference type="CDD" id="cd16936">
    <property type="entry name" value="HATPase_RsbW-like"/>
    <property type="match status" value="1"/>
</dbReference>
<accession>A0A640UR36</accession>
<dbReference type="PANTHER" id="PTHR35526">
    <property type="entry name" value="ANTI-SIGMA-F FACTOR RSBW-RELATED"/>
    <property type="match status" value="1"/>
</dbReference>
<keyword evidence="1" id="KW-0808">Transferase</keyword>
<organism evidence="3 4">
    <name type="scientific">Streptomyces tubercidicus</name>
    <dbReference type="NCBI Taxonomy" id="47759"/>
    <lineage>
        <taxon>Bacteria</taxon>
        <taxon>Bacillati</taxon>
        <taxon>Actinomycetota</taxon>
        <taxon>Actinomycetes</taxon>
        <taxon>Kitasatosporales</taxon>
        <taxon>Streptomycetaceae</taxon>
        <taxon>Streptomyces</taxon>
    </lineage>
</organism>
<evidence type="ECO:0000313" key="4">
    <source>
        <dbReference type="Proteomes" id="UP000431826"/>
    </source>
</evidence>
<dbReference type="GeneID" id="96283662"/>
<keyword evidence="1" id="KW-0418">Kinase</keyword>
<evidence type="ECO:0000313" key="3">
    <source>
        <dbReference type="EMBL" id="GFE37864.1"/>
    </source>
</evidence>
<keyword evidence="4" id="KW-1185">Reference proteome</keyword>
<dbReference type="PANTHER" id="PTHR35526:SF3">
    <property type="entry name" value="ANTI-SIGMA-F FACTOR RSBW"/>
    <property type="match status" value="1"/>
</dbReference>
<evidence type="ECO:0000259" key="2">
    <source>
        <dbReference type="Pfam" id="PF13581"/>
    </source>
</evidence>